<dbReference type="KEGG" id="trz:GWP43_06425"/>
<gene>
    <name evidence="2" type="ORF">GWP43_06425</name>
</gene>
<feature type="transmembrane region" description="Helical" evidence="1">
    <location>
        <begin position="21"/>
        <end position="41"/>
    </location>
</feature>
<protein>
    <recommendedName>
        <fullName evidence="4">Cobalt transport protein</fullName>
    </recommendedName>
</protein>
<keyword evidence="1" id="KW-0472">Membrane</keyword>
<evidence type="ECO:0000313" key="3">
    <source>
        <dbReference type="Proteomes" id="UP000464374"/>
    </source>
</evidence>
<name>A0A6P1Y067_9SPIR</name>
<evidence type="ECO:0000313" key="2">
    <source>
        <dbReference type="EMBL" id="QHX43137.1"/>
    </source>
</evidence>
<feature type="transmembrane region" description="Helical" evidence="1">
    <location>
        <begin position="74"/>
        <end position="93"/>
    </location>
</feature>
<dbReference type="RefSeq" id="WP_162663468.1">
    <property type="nucleotide sequence ID" value="NZ_CP048020.1"/>
</dbReference>
<sequence length="221" mass="25409">MTVDKNNFLFQYTARNTVIHRLPAGVKFCVLCLSSFVLYGAPQTLLAVYALFLVLASVAAKLSWLTVKRNCRFLGIYALCIFFIKIVGVPLTADMLKTMTAETLLFMQKLVLILFTASIFYETTSKLEFFVLCEKIERFFCRKKYTGAFSTLFTITLMCVPRVFEVWAQLNYAYDARTCRRRDIVSAYRRFASLLPALIENLLRFAVTAEKALKNRRLRGC</sequence>
<feature type="transmembrane region" description="Helical" evidence="1">
    <location>
        <begin position="145"/>
        <end position="164"/>
    </location>
</feature>
<accession>A0A6P1Y067</accession>
<evidence type="ECO:0000256" key="1">
    <source>
        <dbReference type="SAM" id="Phobius"/>
    </source>
</evidence>
<dbReference type="Proteomes" id="UP000464374">
    <property type="component" value="Chromosome"/>
</dbReference>
<reference evidence="2 3" key="1">
    <citation type="submission" date="2020-01" db="EMBL/GenBank/DDBJ databases">
        <title>Complete genome sequence of a human oral phylogroup 1 Treponema sp. strain ATCC 700766, originally isolated from periodontitis dental plaque.</title>
        <authorList>
            <person name="Chan Y."/>
            <person name="Huo Y.-B."/>
            <person name="Yu X.-L."/>
            <person name="Zeng H."/>
            <person name="Leung W.-K."/>
            <person name="Watt R.M."/>
        </authorList>
    </citation>
    <scope>NUCLEOTIDE SEQUENCE [LARGE SCALE GENOMIC DNA]</scope>
    <source>
        <strain evidence="2 3">OMZ 804</strain>
    </source>
</reference>
<organism evidence="2 3">
    <name type="scientific">Treponema vincentii</name>
    <dbReference type="NCBI Taxonomy" id="69710"/>
    <lineage>
        <taxon>Bacteria</taxon>
        <taxon>Pseudomonadati</taxon>
        <taxon>Spirochaetota</taxon>
        <taxon>Spirochaetia</taxon>
        <taxon>Spirochaetales</taxon>
        <taxon>Treponemataceae</taxon>
        <taxon>Treponema</taxon>
    </lineage>
</organism>
<keyword evidence="1" id="KW-1133">Transmembrane helix</keyword>
<dbReference type="AlphaFoldDB" id="A0A6P1Y067"/>
<feature type="transmembrane region" description="Helical" evidence="1">
    <location>
        <begin position="105"/>
        <end position="124"/>
    </location>
</feature>
<keyword evidence="1" id="KW-0812">Transmembrane</keyword>
<proteinExistence type="predicted"/>
<dbReference type="EMBL" id="CP048020">
    <property type="protein sequence ID" value="QHX43137.1"/>
    <property type="molecule type" value="Genomic_DNA"/>
</dbReference>
<feature type="transmembrane region" description="Helical" evidence="1">
    <location>
        <begin position="47"/>
        <end position="67"/>
    </location>
</feature>
<evidence type="ECO:0008006" key="4">
    <source>
        <dbReference type="Google" id="ProtNLM"/>
    </source>
</evidence>